<accession>A0A396J3Q1</accession>
<feature type="transmembrane region" description="Helical" evidence="7">
    <location>
        <begin position="87"/>
        <end position="106"/>
    </location>
</feature>
<dbReference type="SUPFAM" id="SSF103473">
    <property type="entry name" value="MFS general substrate transporter"/>
    <property type="match status" value="1"/>
</dbReference>
<evidence type="ECO:0000256" key="6">
    <source>
        <dbReference type="RuleBase" id="RU003755"/>
    </source>
</evidence>
<keyword evidence="6" id="KW-0813">Transport</keyword>
<dbReference type="GO" id="GO:0022857">
    <property type="term" value="F:transmembrane transporter activity"/>
    <property type="evidence" value="ECO:0007669"/>
    <property type="project" value="InterPro"/>
</dbReference>
<keyword evidence="8" id="KW-0378">Hydrolase</keyword>
<evidence type="ECO:0000256" key="1">
    <source>
        <dbReference type="ARBA" id="ARBA00004141"/>
    </source>
</evidence>
<dbReference type="PROSITE" id="PS01023">
    <property type="entry name" value="PTR2_2"/>
    <property type="match status" value="1"/>
</dbReference>
<proteinExistence type="inferred from homology"/>
<feature type="transmembrane region" description="Helical" evidence="7">
    <location>
        <begin position="499"/>
        <end position="520"/>
    </location>
</feature>
<evidence type="ECO:0000256" key="2">
    <source>
        <dbReference type="ARBA" id="ARBA00005982"/>
    </source>
</evidence>
<organism evidence="8">
    <name type="scientific">Medicago truncatula</name>
    <name type="common">Barrel medic</name>
    <name type="synonym">Medicago tribuloides</name>
    <dbReference type="NCBI Taxonomy" id="3880"/>
    <lineage>
        <taxon>Eukaryota</taxon>
        <taxon>Viridiplantae</taxon>
        <taxon>Streptophyta</taxon>
        <taxon>Embryophyta</taxon>
        <taxon>Tracheophyta</taxon>
        <taxon>Spermatophyta</taxon>
        <taxon>Magnoliopsida</taxon>
        <taxon>eudicotyledons</taxon>
        <taxon>Gunneridae</taxon>
        <taxon>Pentapetalae</taxon>
        <taxon>rosids</taxon>
        <taxon>fabids</taxon>
        <taxon>Fabales</taxon>
        <taxon>Fabaceae</taxon>
        <taxon>Papilionoideae</taxon>
        <taxon>50 kb inversion clade</taxon>
        <taxon>NPAAA clade</taxon>
        <taxon>Hologalegina</taxon>
        <taxon>IRL clade</taxon>
        <taxon>Trifolieae</taxon>
        <taxon>Medicago</taxon>
    </lineage>
</organism>
<feature type="transmembrane region" description="Helical" evidence="7">
    <location>
        <begin position="113"/>
        <end position="132"/>
    </location>
</feature>
<comment type="similarity">
    <text evidence="2 6">Belongs to the major facilitator superfamily. Proton-dependent oligopeptide transporter (POT/PTR) (TC 2.A.17) family.</text>
</comment>
<dbReference type="EMBL" id="PSQE01000003">
    <property type="protein sequence ID" value="RHN71055.1"/>
    <property type="molecule type" value="Genomic_DNA"/>
</dbReference>
<gene>
    <name evidence="8" type="ORF">MtrunA17_Chr3g0142101</name>
</gene>
<name>A0A396J3Q1_MEDTR</name>
<dbReference type="GO" id="GO:0016787">
    <property type="term" value="F:hydrolase activity"/>
    <property type="evidence" value="ECO:0007669"/>
    <property type="project" value="UniProtKB-KW"/>
</dbReference>
<feature type="transmembrane region" description="Helical" evidence="7">
    <location>
        <begin position="224"/>
        <end position="246"/>
    </location>
</feature>
<feature type="transmembrane region" description="Helical" evidence="7">
    <location>
        <begin position="422"/>
        <end position="442"/>
    </location>
</feature>
<dbReference type="Gramene" id="rna19698">
    <property type="protein sequence ID" value="RHN71055.1"/>
    <property type="gene ID" value="gene19698"/>
</dbReference>
<evidence type="ECO:0000256" key="4">
    <source>
        <dbReference type="ARBA" id="ARBA00022989"/>
    </source>
</evidence>
<feature type="transmembrane region" description="Helical" evidence="7">
    <location>
        <begin position="457"/>
        <end position="478"/>
    </location>
</feature>
<dbReference type="CDD" id="cd17351">
    <property type="entry name" value="MFS_NPF"/>
    <property type="match status" value="1"/>
</dbReference>
<dbReference type="InterPro" id="IPR018456">
    <property type="entry name" value="PTR2_symporter_CS"/>
</dbReference>
<dbReference type="InterPro" id="IPR000109">
    <property type="entry name" value="POT_fam"/>
</dbReference>
<dbReference type="PANTHER" id="PTHR11654">
    <property type="entry name" value="OLIGOPEPTIDE TRANSPORTER-RELATED"/>
    <property type="match status" value="1"/>
</dbReference>
<feature type="transmembrane region" description="Helical" evidence="7">
    <location>
        <begin position="384"/>
        <end position="401"/>
    </location>
</feature>
<reference evidence="8" key="1">
    <citation type="journal article" date="2018" name="Nat. Plants">
        <title>Whole-genome landscape of Medicago truncatula symbiotic genes.</title>
        <authorList>
            <person name="Pecrix Y."/>
            <person name="Gamas P."/>
            <person name="Carrere S."/>
        </authorList>
    </citation>
    <scope>NUCLEOTIDE SEQUENCE</scope>
    <source>
        <tissue evidence="8">Leaves</tissue>
    </source>
</reference>
<evidence type="ECO:0000313" key="8">
    <source>
        <dbReference type="EMBL" id="RHN71055.1"/>
    </source>
</evidence>
<feature type="transmembrane region" description="Helical" evidence="7">
    <location>
        <begin position="56"/>
        <end position="75"/>
    </location>
</feature>
<dbReference type="Proteomes" id="UP000265566">
    <property type="component" value="Chromosome 3"/>
</dbReference>
<feature type="transmembrane region" description="Helical" evidence="7">
    <location>
        <begin position="195"/>
        <end position="218"/>
    </location>
</feature>
<dbReference type="GO" id="GO:0016020">
    <property type="term" value="C:membrane"/>
    <property type="evidence" value="ECO:0007669"/>
    <property type="project" value="UniProtKB-SubCell"/>
</dbReference>
<comment type="subcellular location">
    <subcellularLocation>
        <location evidence="1 6">Membrane</location>
        <topology evidence="1 6">Multi-pass membrane protein</topology>
    </subcellularLocation>
</comment>
<dbReference type="EC" id="3.6.3.43" evidence="8"/>
<evidence type="ECO:0000256" key="3">
    <source>
        <dbReference type="ARBA" id="ARBA00022692"/>
    </source>
</evidence>
<keyword evidence="5 7" id="KW-0472">Membrane</keyword>
<dbReference type="Pfam" id="PF00854">
    <property type="entry name" value="PTR2"/>
    <property type="match status" value="1"/>
</dbReference>
<dbReference type="InterPro" id="IPR036259">
    <property type="entry name" value="MFS_trans_sf"/>
</dbReference>
<evidence type="ECO:0000256" key="7">
    <source>
        <dbReference type="SAM" id="Phobius"/>
    </source>
</evidence>
<comment type="caution">
    <text evidence="8">The sequence shown here is derived from an EMBL/GenBank/DDBJ whole genome shotgun (WGS) entry which is preliminary data.</text>
</comment>
<feature type="transmembrane region" description="Helical" evidence="7">
    <location>
        <begin position="152"/>
        <end position="174"/>
    </location>
</feature>
<sequence length="586" mass="65597">MLCHIVLNFIKQEEMESSSLVSNGRVDRQGRIANKRTTGGWKAAPFIIMNEVIERLAFFAIAVNMTAYLVFQMHQSLPDAATHVTDWIGAAYVLTLFGAFLADAYFGRFKTIIVFSAIYAVGMVLLTMSASFDTLRPQKCLAKPCQEASQAQISFLYGALGLIALGTGGIKPCVSSFGADQFDEGDEKEVQKKYAFFNWFFFAINMGALLGITILVYAQDKLGWGWGFGIPTITTVLSIVVLAAGVRYYRFQKPMGSPFTRFLQVIVASVKKHQRGVSVENEPTLYEVETTHSDIIGARKLPHTRQYRFFDKAAVITEKDTLSNRWSVCTVTQVEEFKSFIKILPVWASTIALAISFAQMSTFFLSQASIMNRKLGNNFEIPTGSVPVFGAINGLILVPFYERFIIPFLRKFTGHHRGITSLQRMGVGLFISIIAMASAALVEKRRRDHHPQPNSMSVFWLLPQFFLIGTAEVFTYVGQLEFFYDEATDGTKSISSAMFLSEIGIGSWLSTALVKIIVAATGGQEKGWLRNNLNESKLDWFFWILTILNAVNFLVYLMVAIYHNGKESSVRDENMVEFSNVQHTQP</sequence>
<dbReference type="GO" id="GO:0006857">
    <property type="term" value="P:oligopeptide transport"/>
    <property type="evidence" value="ECO:0007669"/>
    <property type="project" value="InterPro"/>
</dbReference>
<evidence type="ECO:0000256" key="5">
    <source>
        <dbReference type="ARBA" id="ARBA00023136"/>
    </source>
</evidence>
<dbReference type="PROSITE" id="PS01022">
    <property type="entry name" value="PTR2_1"/>
    <property type="match status" value="1"/>
</dbReference>
<keyword evidence="3 6" id="KW-0812">Transmembrane</keyword>
<feature type="transmembrane region" description="Helical" evidence="7">
    <location>
        <begin position="540"/>
        <end position="562"/>
    </location>
</feature>
<feature type="transmembrane region" description="Helical" evidence="7">
    <location>
        <begin position="343"/>
        <end position="364"/>
    </location>
</feature>
<protein>
    <submittedName>
        <fullName evidence="8">Putative peptide-transporting ATPase</fullName>
        <ecNumber evidence="8">3.6.3.43</ecNumber>
    </submittedName>
</protein>
<dbReference type="Gene3D" id="1.20.1250.20">
    <property type="entry name" value="MFS general substrate transporter like domains"/>
    <property type="match status" value="1"/>
</dbReference>
<keyword evidence="4 7" id="KW-1133">Transmembrane helix</keyword>
<dbReference type="AlphaFoldDB" id="A0A396J3Q1"/>